<dbReference type="Gene3D" id="3.10.110.10">
    <property type="entry name" value="Ubiquitin Conjugating Enzyme"/>
    <property type="match status" value="1"/>
</dbReference>
<evidence type="ECO:0000256" key="4">
    <source>
        <dbReference type="ARBA" id="ARBA00022786"/>
    </source>
</evidence>
<dbReference type="GO" id="GO:0061654">
    <property type="term" value="F:NEDD8 conjugating enzyme activity"/>
    <property type="evidence" value="ECO:0007669"/>
    <property type="project" value="UniProtKB-EC"/>
</dbReference>
<comment type="catalytic activity">
    <reaction evidence="6">
        <text>[E1 NEDD8-activating enzyme]-S-[NEDD8 protein]-yl-L-cysteine + [E2 NEDD8-conjugating enzyme]-L-cysteine = [E1 NEDD8-activating enzyme]-L-cysteine + [E2 NEDD8-conjugating enzyme]-S-[NEDD8-protein]-yl-L-cysteine.</text>
        <dbReference type="EC" id="2.3.2.34"/>
    </reaction>
</comment>
<evidence type="ECO:0000313" key="14">
    <source>
        <dbReference type="Ensembl" id="ENSCCNP00000016374.1"/>
    </source>
</evidence>
<evidence type="ECO:0000256" key="6">
    <source>
        <dbReference type="ARBA" id="ARBA00043698"/>
    </source>
</evidence>
<name>A0A8C0ZT48_CASCN</name>
<organism evidence="14">
    <name type="scientific">Castor canadensis</name>
    <name type="common">American beaver</name>
    <dbReference type="NCBI Taxonomy" id="51338"/>
    <lineage>
        <taxon>Eukaryota</taxon>
        <taxon>Metazoa</taxon>
        <taxon>Chordata</taxon>
        <taxon>Craniata</taxon>
        <taxon>Vertebrata</taxon>
        <taxon>Euteleostomi</taxon>
        <taxon>Mammalia</taxon>
        <taxon>Eutheria</taxon>
        <taxon>Euarchontoglires</taxon>
        <taxon>Glires</taxon>
        <taxon>Rodentia</taxon>
        <taxon>Castorimorpha</taxon>
        <taxon>Castoridae</taxon>
        <taxon>Castor</taxon>
    </lineage>
</organism>
<sequence length="221" mass="24681">MLTLASKLKRDDGLKGSRTSTTTSDSTRRVSVRDKLLIKEVAELEANLPCTCKVHFPDPNKLHCFQLTVTPDEGYYQGGKFQFETEVPDAYNMVPPKVKCLTRIWHPNITETGEICLSLLREHSIDGTGWAPTRTLKDVVWGLNSLFTVSMLIKNPMFFLTLLVACLTITLRITNKTSSEHTYPHSCCSFMIRSRAVTRVPRRLGDVVGGKGQKSSTSALC</sequence>
<keyword evidence="2" id="KW-0808">Transferase</keyword>
<dbReference type="FunFam" id="3.10.110.10:FF:000033">
    <property type="entry name" value="NEDD8-conjugating enzyme UBE2F"/>
    <property type="match status" value="1"/>
</dbReference>
<evidence type="ECO:0000256" key="1">
    <source>
        <dbReference type="ARBA" id="ARBA00005032"/>
    </source>
</evidence>
<dbReference type="SUPFAM" id="SSF54495">
    <property type="entry name" value="UBC-like"/>
    <property type="match status" value="1"/>
</dbReference>
<comment type="subunit">
    <text evidence="9">Interacts with UBA3 and RBX2. Interacts (N-terminally acetylated form) with (via DCUN1 domain) DCUN1D1, DCUN1D2, DCUN1D3, DCUN1D4 and DCUN1D5.</text>
</comment>
<accession>A0A8C0ZT48</accession>
<keyword evidence="4 11" id="KW-0833">Ubl conjugation pathway</keyword>
<dbReference type="PANTHER" id="PTHR24068">
    <property type="entry name" value="UBIQUITIN-CONJUGATING ENZYME E2"/>
    <property type="match status" value="1"/>
</dbReference>
<evidence type="ECO:0000259" key="13">
    <source>
        <dbReference type="PROSITE" id="PS50127"/>
    </source>
</evidence>
<protein>
    <recommendedName>
        <fullName evidence="7">E2 NEDD8-conjugating enzyme</fullName>
        <ecNumber evidence="7">2.3.2.34</ecNumber>
    </recommendedName>
</protein>
<reference evidence="14" key="1">
    <citation type="submission" date="2023-09" db="UniProtKB">
        <authorList>
            <consortium name="Ensembl"/>
        </authorList>
    </citation>
    <scope>IDENTIFICATION</scope>
</reference>
<dbReference type="PROSITE" id="PS50127">
    <property type="entry name" value="UBC_2"/>
    <property type="match status" value="1"/>
</dbReference>
<dbReference type="GO" id="GO:0005524">
    <property type="term" value="F:ATP binding"/>
    <property type="evidence" value="ECO:0007669"/>
    <property type="project" value="UniProtKB-UniRule"/>
</dbReference>
<evidence type="ECO:0000256" key="5">
    <source>
        <dbReference type="ARBA" id="ARBA00022840"/>
    </source>
</evidence>
<dbReference type="Ensembl" id="ENSCCNT00000021335.1">
    <property type="protein sequence ID" value="ENSCCNP00000016374.1"/>
    <property type="gene ID" value="ENSCCNG00000016611.1"/>
</dbReference>
<dbReference type="Pfam" id="PF00179">
    <property type="entry name" value="UQ_con"/>
    <property type="match status" value="1"/>
</dbReference>
<evidence type="ECO:0000256" key="11">
    <source>
        <dbReference type="RuleBase" id="RU362109"/>
    </source>
</evidence>
<keyword evidence="5 11" id="KW-0067">ATP-binding</keyword>
<dbReference type="CDD" id="cd23794">
    <property type="entry name" value="UBCc_UBE2F_UBE2M"/>
    <property type="match status" value="1"/>
</dbReference>
<dbReference type="EC" id="2.3.2.34" evidence="7"/>
<evidence type="ECO:0000256" key="2">
    <source>
        <dbReference type="ARBA" id="ARBA00022679"/>
    </source>
</evidence>
<feature type="domain" description="UBC core" evidence="13">
    <location>
        <begin position="32"/>
        <end position="192"/>
    </location>
</feature>
<dbReference type="AlphaFoldDB" id="A0A8C0ZT48"/>
<comment type="similarity">
    <text evidence="11">Belongs to the ubiquitin-conjugating enzyme family.</text>
</comment>
<keyword evidence="3 11" id="KW-0547">Nucleotide-binding</keyword>
<dbReference type="SMART" id="SM00212">
    <property type="entry name" value="UBCc"/>
    <property type="match status" value="1"/>
</dbReference>
<dbReference type="GO" id="GO:0045116">
    <property type="term" value="P:protein neddylation"/>
    <property type="evidence" value="ECO:0007669"/>
    <property type="project" value="UniProtKB-ARBA"/>
</dbReference>
<dbReference type="InterPro" id="IPR016135">
    <property type="entry name" value="UBQ-conjugating_enzyme/RWD"/>
</dbReference>
<evidence type="ECO:0000256" key="9">
    <source>
        <dbReference type="ARBA" id="ARBA00065994"/>
    </source>
</evidence>
<dbReference type="InterPro" id="IPR000608">
    <property type="entry name" value="UBC"/>
</dbReference>
<feature type="active site" description="Glycyl thioester intermediate" evidence="10">
    <location>
        <position position="116"/>
    </location>
</feature>
<comment type="function">
    <text evidence="8">Accepts the ubiquitin-like protein NEDD8 from the UBA3-NAE1 E1 complex and catalyzes its covalent attachment to other proteins. Together with the E3 ubiquitin ligase RNF7/RBX2, specifically neddylates cullin-5 (CUL5). Does not neddylate CUL1, CUL2, CUL3, CUL4A or CUL4B. Mediates neddylation of the CUL9-RBX1 complex.</text>
</comment>
<dbReference type="PROSITE" id="PS00183">
    <property type="entry name" value="UBC_1"/>
    <property type="match status" value="1"/>
</dbReference>
<dbReference type="InterPro" id="IPR023313">
    <property type="entry name" value="UBQ-conjugating_AS"/>
</dbReference>
<evidence type="ECO:0000256" key="8">
    <source>
        <dbReference type="ARBA" id="ARBA00060254"/>
    </source>
</evidence>
<proteinExistence type="inferred from homology"/>
<gene>
    <name evidence="14" type="primary">Ube2f</name>
</gene>
<evidence type="ECO:0000256" key="7">
    <source>
        <dbReference type="ARBA" id="ARBA00044047"/>
    </source>
</evidence>
<evidence type="ECO:0000256" key="10">
    <source>
        <dbReference type="PROSITE-ProRule" id="PRU10133"/>
    </source>
</evidence>
<comment type="pathway">
    <text evidence="1">Protein modification; protein neddylation.</text>
</comment>
<evidence type="ECO:0000256" key="3">
    <source>
        <dbReference type="ARBA" id="ARBA00022741"/>
    </source>
</evidence>
<feature type="region of interest" description="Disordered" evidence="12">
    <location>
        <begin position="1"/>
        <end position="27"/>
    </location>
</feature>
<evidence type="ECO:0000256" key="12">
    <source>
        <dbReference type="SAM" id="MobiDB-lite"/>
    </source>
</evidence>